<dbReference type="GO" id="GO:0015104">
    <property type="term" value="F:antimonite transmembrane transporter activity"/>
    <property type="evidence" value="ECO:0007669"/>
    <property type="project" value="TreeGrafter"/>
</dbReference>
<dbReference type="Proteomes" id="UP000264294">
    <property type="component" value="Unassembled WGS sequence"/>
</dbReference>
<dbReference type="GO" id="GO:0005886">
    <property type="term" value="C:plasma membrane"/>
    <property type="evidence" value="ECO:0007669"/>
    <property type="project" value="UniProtKB-SubCell"/>
</dbReference>
<comment type="caution">
    <text evidence="9">The sequence shown here is derived from an EMBL/GenBank/DDBJ whole genome shotgun (WGS) entry which is preliminary data.</text>
</comment>
<feature type="transmembrane region" description="Helical" evidence="8">
    <location>
        <begin position="126"/>
        <end position="147"/>
    </location>
</feature>
<dbReference type="InterPro" id="IPR002657">
    <property type="entry name" value="BilAc:Na_symport/Acr3"/>
</dbReference>
<evidence type="ECO:0000313" key="9">
    <source>
        <dbReference type="EMBL" id="KFN01829.1"/>
    </source>
</evidence>
<comment type="similarity">
    <text evidence="2">Belongs to the arsenical resistance-3 (ACR3) (TC 2.A.59) family.</text>
</comment>
<feature type="transmembrane region" description="Helical" evidence="8">
    <location>
        <begin position="7"/>
        <end position="29"/>
    </location>
</feature>
<name>A0A090YSJ8_9BACI</name>
<feature type="transmembrane region" description="Helical" evidence="8">
    <location>
        <begin position="35"/>
        <end position="53"/>
    </location>
</feature>
<accession>A0A090YSJ8</accession>
<keyword evidence="5 8" id="KW-0812">Transmembrane</keyword>
<dbReference type="STRING" id="1405.B7492_10175"/>
<feature type="transmembrane region" description="Helical" evidence="8">
    <location>
        <begin position="94"/>
        <end position="114"/>
    </location>
</feature>
<protein>
    <submittedName>
        <fullName evidence="10">Arsenic resistance protein</fullName>
    </submittedName>
    <submittedName>
        <fullName evidence="9">Sodium Bile acid symporter family protein</fullName>
    </submittedName>
</protein>
<dbReference type="GO" id="GO:0015105">
    <property type="term" value="F:arsenite transmembrane transporter activity"/>
    <property type="evidence" value="ECO:0007669"/>
    <property type="project" value="TreeGrafter"/>
</dbReference>
<dbReference type="RefSeq" id="WP_042983201.1">
    <property type="nucleotide sequence ID" value="NZ_JMQC01000008.1"/>
</dbReference>
<organism evidence="9 11">
    <name type="scientific">Bacillus clarus</name>
    <dbReference type="NCBI Taxonomy" id="2338372"/>
    <lineage>
        <taxon>Bacteria</taxon>
        <taxon>Bacillati</taxon>
        <taxon>Bacillota</taxon>
        <taxon>Bacilli</taxon>
        <taxon>Bacillales</taxon>
        <taxon>Bacillaceae</taxon>
        <taxon>Bacillus</taxon>
        <taxon>Bacillus cereus group</taxon>
    </lineage>
</organism>
<dbReference type="Proteomes" id="UP000029389">
    <property type="component" value="Unassembled WGS sequence"/>
</dbReference>
<reference evidence="9 11" key="1">
    <citation type="submission" date="2014-04" db="EMBL/GenBank/DDBJ databases">
        <authorList>
            <person name="Bishop-Lilly K.A."/>
            <person name="Broomall S.M."/>
            <person name="Chain P.S."/>
            <person name="Chertkov O."/>
            <person name="Coyne S.R."/>
            <person name="Daligault H.E."/>
            <person name="Davenport K.W."/>
            <person name="Erkkila T."/>
            <person name="Frey K.G."/>
            <person name="Gibbons H.S."/>
            <person name="Gu W."/>
            <person name="Jaissle J."/>
            <person name="Johnson S.L."/>
            <person name="Koroleva G.I."/>
            <person name="Ladner J.T."/>
            <person name="Lo C.-C."/>
            <person name="Minogue T.D."/>
            <person name="Munk C."/>
            <person name="Palacios G.F."/>
            <person name="Redden C.L."/>
            <person name="Rosenzweig C.N."/>
            <person name="Scholz M.B."/>
            <person name="Teshima H."/>
            <person name="Xu Y."/>
        </authorList>
    </citation>
    <scope>NUCLEOTIDE SEQUENCE [LARGE SCALE GENOMIC DNA]</scope>
    <source>
        <strain evidence="9 11">BHP</strain>
    </source>
</reference>
<evidence type="ECO:0000256" key="2">
    <source>
        <dbReference type="ARBA" id="ARBA00010110"/>
    </source>
</evidence>
<feature type="transmembrane region" description="Helical" evidence="8">
    <location>
        <begin position="261"/>
        <end position="283"/>
    </location>
</feature>
<evidence type="ECO:0000313" key="10">
    <source>
        <dbReference type="EMBL" id="RFT65585.1"/>
    </source>
</evidence>
<feature type="transmembrane region" description="Helical" evidence="8">
    <location>
        <begin position="194"/>
        <end position="215"/>
    </location>
</feature>
<dbReference type="EMBL" id="QVOD01000024">
    <property type="protein sequence ID" value="RFT65585.1"/>
    <property type="molecule type" value="Genomic_DNA"/>
</dbReference>
<evidence type="ECO:0000313" key="11">
    <source>
        <dbReference type="Proteomes" id="UP000029389"/>
    </source>
</evidence>
<dbReference type="PANTHER" id="PTHR43057">
    <property type="entry name" value="ARSENITE EFFLUX TRANSPORTER"/>
    <property type="match status" value="1"/>
</dbReference>
<dbReference type="InterPro" id="IPR038770">
    <property type="entry name" value="Na+/solute_symporter_sf"/>
</dbReference>
<feature type="transmembrane region" description="Helical" evidence="8">
    <location>
        <begin position="65"/>
        <end position="88"/>
    </location>
</feature>
<gene>
    <name evidence="10" type="ORF">D0U04_18380</name>
    <name evidence="9" type="ORF">DJ93_4321</name>
</gene>
<evidence type="ECO:0000313" key="12">
    <source>
        <dbReference type="Proteomes" id="UP000264294"/>
    </source>
</evidence>
<keyword evidence="7 8" id="KW-0472">Membrane</keyword>
<evidence type="ECO:0000256" key="1">
    <source>
        <dbReference type="ARBA" id="ARBA00004651"/>
    </source>
</evidence>
<dbReference type="Gene3D" id="1.20.1530.20">
    <property type="match status" value="1"/>
</dbReference>
<evidence type="ECO:0000256" key="4">
    <source>
        <dbReference type="ARBA" id="ARBA00022475"/>
    </source>
</evidence>
<sequence>MSTLEKIQTFIILLAVAFGIILGQFNMIHMYSEKLIVPFLFLMLYGLFLSIPLKDIKNGFRNLKFAGTSLGINFIWTPLLAWGLGALFLSDYPALWIGFIMLMVTPCTDWYLIFTEIAKGNVALSTSILPVNLILQVLLLPVYLFLFAGVMKAIEVSVLLESIVIVLVLPFLLAHGTKFIMNKMKKTDALENKLIPFFSSAQIVFLSLAILAMFASQGKYLLKNMNVVLLLLIPVLLFFIVNFILGQFVGRIMHLSYEDTVSLSLTTLARNSPVALAIAVTAFPNEPLIALALVIGPLIELPVLASVSQVLLLIKKKQRVAEV</sequence>
<dbReference type="PATRIC" id="fig|1405.8.peg.4445"/>
<reference evidence="10 12" key="2">
    <citation type="submission" date="2018-08" db="EMBL/GenBank/DDBJ databases">
        <title>Bacillus clarus sp. nov. strain PS00077A.</title>
        <authorList>
            <person name="Mendez Acevedo M."/>
            <person name="Carroll L."/>
            <person name="Mukherjee M."/>
            <person name="Wiedmann M."/>
            <person name="Kovac J."/>
        </authorList>
    </citation>
    <scope>NUCLEOTIDE SEQUENCE [LARGE SCALE GENOMIC DNA]</scope>
    <source>
        <strain evidence="10 12">PS00077A</strain>
    </source>
</reference>
<keyword evidence="12" id="KW-1185">Reference proteome</keyword>
<feature type="transmembrane region" description="Helical" evidence="8">
    <location>
        <begin position="153"/>
        <end position="173"/>
    </location>
</feature>
<evidence type="ECO:0000256" key="3">
    <source>
        <dbReference type="ARBA" id="ARBA00022448"/>
    </source>
</evidence>
<dbReference type="PANTHER" id="PTHR43057:SF1">
    <property type="entry name" value="ARSENICAL-RESISTANCE PROTEIN 3"/>
    <property type="match status" value="1"/>
</dbReference>
<feature type="transmembrane region" description="Helical" evidence="8">
    <location>
        <begin position="289"/>
        <end position="314"/>
    </location>
</feature>
<comment type="subcellular location">
    <subcellularLocation>
        <location evidence="1">Cell membrane</location>
        <topology evidence="1">Multi-pass membrane protein</topology>
    </subcellularLocation>
</comment>
<dbReference type="AlphaFoldDB" id="A0A090YSJ8"/>
<evidence type="ECO:0000256" key="8">
    <source>
        <dbReference type="SAM" id="Phobius"/>
    </source>
</evidence>
<keyword evidence="3" id="KW-0813">Transport</keyword>
<evidence type="ECO:0000256" key="6">
    <source>
        <dbReference type="ARBA" id="ARBA00022989"/>
    </source>
</evidence>
<feature type="transmembrane region" description="Helical" evidence="8">
    <location>
        <begin position="227"/>
        <end position="249"/>
    </location>
</feature>
<dbReference type="GO" id="GO:0015297">
    <property type="term" value="F:antiporter activity"/>
    <property type="evidence" value="ECO:0007669"/>
    <property type="project" value="InterPro"/>
</dbReference>
<keyword evidence="6 8" id="KW-1133">Transmembrane helix</keyword>
<proteinExistence type="inferred from homology"/>
<dbReference type="Pfam" id="PF01758">
    <property type="entry name" value="SBF"/>
    <property type="match status" value="1"/>
</dbReference>
<evidence type="ECO:0000256" key="5">
    <source>
        <dbReference type="ARBA" id="ARBA00022692"/>
    </source>
</evidence>
<dbReference type="EMBL" id="JMQC01000008">
    <property type="protein sequence ID" value="KFN01829.1"/>
    <property type="molecule type" value="Genomic_DNA"/>
</dbReference>
<keyword evidence="4" id="KW-1003">Cell membrane</keyword>
<evidence type="ECO:0000256" key="7">
    <source>
        <dbReference type="ARBA" id="ARBA00023136"/>
    </source>
</evidence>
<dbReference type="InterPro" id="IPR004706">
    <property type="entry name" value="Arsenical-R_Acr3"/>
</dbReference>